<evidence type="ECO:0000313" key="1">
    <source>
        <dbReference type="EMBL" id="KIG18035.1"/>
    </source>
</evidence>
<protein>
    <submittedName>
        <fullName evidence="1">Di-/tripeptide transporter</fullName>
    </submittedName>
</protein>
<name>A0A0C2D8U2_9BACT</name>
<gene>
    <name evidence="1" type="ORF">DB30_01922</name>
</gene>
<comment type="caution">
    <text evidence="1">The sequence shown here is derived from an EMBL/GenBank/DDBJ whole genome shotgun (WGS) entry which is preliminary data.</text>
</comment>
<reference evidence="1 2" key="1">
    <citation type="submission" date="2014-12" db="EMBL/GenBank/DDBJ databases">
        <title>Genome assembly of Enhygromyxa salina DSM 15201.</title>
        <authorList>
            <person name="Sharma G."/>
            <person name="Subramanian S."/>
        </authorList>
    </citation>
    <scope>NUCLEOTIDE SEQUENCE [LARGE SCALE GENOMIC DNA]</scope>
    <source>
        <strain evidence="1 2">DSM 15201</strain>
    </source>
</reference>
<organism evidence="1 2">
    <name type="scientific">Enhygromyxa salina</name>
    <dbReference type="NCBI Taxonomy" id="215803"/>
    <lineage>
        <taxon>Bacteria</taxon>
        <taxon>Pseudomonadati</taxon>
        <taxon>Myxococcota</taxon>
        <taxon>Polyangia</taxon>
        <taxon>Nannocystales</taxon>
        <taxon>Nannocystaceae</taxon>
        <taxon>Enhygromyxa</taxon>
    </lineage>
</organism>
<sequence>MTSEQPQATALDPRLAAIRDFKGKYPHQLWWLFLSEMWERFCFYGMRGVLTVFMPSSSR</sequence>
<accession>A0A0C2D8U2</accession>
<dbReference type="Gene3D" id="1.20.1250.20">
    <property type="entry name" value="MFS general substrate transporter like domains"/>
    <property type="match status" value="1"/>
</dbReference>
<dbReference type="Proteomes" id="UP000031599">
    <property type="component" value="Unassembled WGS sequence"/>
</dbReference>
<dbReference type="AlphaFoldDB" id="A0A0C2D8U2"/>
<proteinExistence type="predicted"/>
<evidence type="ECO:0000313" key="2">
    <source>
        <dbReference type="Proteomes" id="UP000031599"/>
    </source>
</evidence>
<dbReference type="InterPro" id="IPR036259">
    <property type="entry name" value="MFS_trans_sf"/>
</dbReference>
<dbReference type="EMBL" id="JMCC02000015">
    <property type="protein sequence ID" value="KIG18035.1"/>
    <property type="molecule type" value="Genomic_DNA"/>
</dbReference>